<organism evidence="1 2">
    <name type="scientific">Streptomyces gamaensis</name>
    <dbReference type="NCBI Taxonomy" id="1763542"/>
    <lineage>
        <taxon>Bacteria</taxon>
        <taxon>Bacillati</taxon>
        <taxon>Actinomycetota</taxon>
        <taxon>Actinomycetes</taxon>
        <taxon>Kitasatosporales</taxon>
        <taxon>Streptomycetaceae</taxon>
        <taxon>Streptomyces</taxon>
    </lineage>
</organism>
<protein>
    <submittedName>
        <fullName evidence="1">DUF1684 domain-containing protein</fullName>
    </submittedName>
</protein>
<gene>
    <name evidence="1" type="ORF">ACFP1Z_32285</name>
</gene>
<proteinExistence type="predicted"/>
<dbReference type="RefSeq" id="WP_390321373.1">
    <property type="nucleotide sequence ID" value="NZ_JBHSPB010000036.1"/>
</dbReference>
<dbReference type="Proteomes" id="UP001596083">
    <property type="component" value="Unassembled WGS sequence"/>
</dbReference>
<evidence type="ECO:0000313" key="2">
    <source>
        <dbReference type="Proteomes" id="UP001596083"/>
    </source>
</evidence>
<comment type="caution">
    <text evidence="1">The sequence shown here is derived from an EMBL/GenBank/DDBJ whole genome shotgun (WGS) entry which is preliminary data.</text>
</comment>
<keyword evidence="2" id="KW-1185">Reference proteome</keyword>
<dbReference type="EMBL" id="JBHSPB010000036">
    <property type="protein sequence ID" value="MFC5724837.1"/>
    <property type="molecule type" value="Genomic_DNA"/>
</dbReference>
<reference evidence="2" key="1">
    <citation type="journal article" date="2019" name="Int. J. Syst. Evol. Microbiol.">
        <title>The Global Catalogue of Microorganisms (GCM) 10K type strain sequencing project: providing services to taxonomists for standard genome sequencing and annotation.</title>
        <authorList>
            <consortium name="The Broad Institute Genomics Platform"/>
            <consortium name="The Broad Institute Genome Sequencing Center for Infectious Disease"/>
            <person name="Wu L."/>
            <person name="Ma J."/>
        </authorList>
    </citation>
    <scope>NUCLEOTIDE SEQUENCE [LARGE SCALE GENOMIC DNA]</scope>
    <source>
        <strain evidence="2">CGMCC 4.7304</strain>
    </source>
</reference>
<sequence length="72" mass="7649">MVGTPTSTVRSGRQLSLKQKARLARVAFPASVRGEVNCPFPPPGNRLPFAVTAGERDLAAQVSGSRRRGCRG</sequence>
<name>A0ABW0ZAF3_9ACTN</name>
<dbReference type="Pfam" id="PF07920">
    <property type="entry name" value="DUF1684"/>
    <property type="match status" value="1"/>
</dbReference>
<dbReference type="InterPro" id="IPR012467">
    <property type="entry name" value="DUF1684"/>
</dbReference>
<accession>A0ABW0ZAF3</accession>
<evidence type="ECO:0000313" key="1">
    <source>
        <dbReference type="EMBL" id="MFC5724837.1"/>
    </source>
</evidence>